<gene>
    <name evidence="6" type="ORF">GGR88_000879</name>
</gene>
<dbReference type="InterPro" id="IPR029058">
    <property type="entry name" value="AB_hydrolase_fold"/>
</dbReference>
<feature type="domain" description="Peptidase S9 prolyl oligopeptidase catalytic" evidence="4">
    <location>
        <begin position="535"/>
        <end position="729"/>
    </location>
</feature>
<dbReference type="InterPro" id="IPR002469">
    <property type="entry name" value="Peptidase_S9B_N"/>
</dbReference>
<comment type="caution">
    <text evidence="6">The sequence shown here is derived from an EMBL/GenBank/DDBJ whole genome shotgun (WGS) entry which is preliminary data.</text>
</comment>
<dbReference type="EMBL" id="JAATJE010000001">
    <property type="protein sequence ID" value="NJC33405.1"/>
    <property type="molecule type" value="Genomic_DNA"/>
</dbReference>
<keyword evidence="1" id="KW-0645">Protease</keyword>
<keyword evidence="7" id="KW-1185">Reference proteome</keyword>
<keyword evidence="2 6" id="KW-0378">Hydrolase</keyword>
<dbReference type="SUPFAM" id="SSF82171">
    <property type="entry name" value="DPP6 N-terminal domain-like"/>
    <property type="match status" value="1"/>
</dbReference>
<evidence type="ECO:0000259" key="4">
    <source>
        <dbReference type="Pfam" id="PF00326"/>
    </source>
</evidence>
<dbReference type="Gene3D" id="3.40.50.1820">
    <property type="entry name" value="alpha/beta hydrolase"/>
    <property type="match status" value="1"/>
</dbReference>
<dbReference type="GO" id="GO:0008239">
    <property type="term" value="F:dipeptidyl-peptidase activity"/>
    <property type="evidence" value="ECO:0007669"/>
    <property type="project" value="UniProtKB-EC"/>
</dbReference>
<evidence type="ECO:0000256" key="1">
    <source>
        <dbReference type="ARBA" id="ARBA00022670"/>
    </source>
</evidence>
<evidence type="ECO:0000313" key="7">
    <source>
        <dbReference type="Proteomes" id="UP000734218"/>
    </source>
</evidence>
<organism evidence="6 7">
    <name type="scientific">Sphingomonas jejuensis</name>
    <dbReference type="NCBI Taxonomy" id="904715"/>
    <lineage>
        <taxon>Bacteria</taxon>
        <taxon>Pseudomonadati</taxon>
        <taxon>Pseudomonadota</taxon>
        <taxon>Alphaproteobacteria</taxon>
        <taxon>Sphingomonadales</taxon>
        <taxon>Sphingomonadaceae</taxon>
        <taxon>Sphingomonas</taxon>
    </lineage>
</organism>
<proteinExistence type="predicted"/>
<dbReference type="InterPro" id="IPR002471">
    <property type="entry name" value="Pept_S9_AS"/>
</dbReference>
<dbReference type="InterPro" id="IPR001375">
    <property type="entry name" value="Peptidase_S9_cat"/>
</dbReference>
<name>A0ABX0XJI9_9SPHN</name>
<dbReference type="EC" id="3.4.14.5" evidence="6"/>
<reference evidence="6 7" key="1">
    <citation type="submission" date="2020-03" db="EMBL/GenBank/DDBJ databases">
        <title>Genomic Encyclopedia of Type Strains, Phase IV (KMG-IV): sequencing the most valuable type-strain genomes for metagenomic binning, comparative biology and taxonomic classification.</title>
        <authorList>
            <person name="Goeker M."/>
        </authorList>
    </citation>
    <scope>NUCLEOTIDE SEQUENCE [LARGE SCALE GENOMIC DNA]</scope>
    <source>
        <strain evidence="6 7">DSM 27651</strain>
    </source>
</reference>
<evidence type="ECO:0000313" key="6">
    <source>
        <dbReference type="EMBL" id="NJC33405.1"/>
    </source>
</evidence>
<keyword evidence="3" id="KW-0732">Signal</keyword>
<dbReference type="Gene3D" id="2.140.10.30">
    <property type="entry name" value="Dipeptidylpeptidase IV, N-terminal domain"/>
    <property type="match status" value="1"/>
</dbReference>
<feature type="signal peptide" evidence="3">
    <location>
        <begin position="1"/>
        <end position="22"/>
    </location>
</feature>
<evidence type="ECO:0000259" key="5">
    <source>
        <dbReference type="Pfam" id="PF00930"/>
    </source>
</evidence>
<dbReference type="PROSITE" id="PS00708">
    <property type="entry name" value="PRO_ENDOPEP_SER"/>
    <property type="match status" value="1"/>
</dbReference>
<protein>
    <submittedName>
        <fullName evidence="6">Dipeptidyl-peptidase-4</fullName>
        <ecNumber evidence="6">3.4.14.5</ecNumber>
    </submittedName>
</protein>
<evidence type="ECO:0000256" key="2">
    <source>
        <dbReference type="ARBA" id="ARBA00022801"/>
    </source>
</evidence>
<dbReference type="PANTHER" id="PTHR11731">
    <property type="entry name" value="PROTEASE FAMILY S9B,C DIPEPTIDYL-PEPTIDASE IV-RELATED"/>
    <property type="match status" value="1"/>
</dbReference>
<feature type="chain" id="PRO_5047150633" evidence="3">
    <location>
        <begin position="23"/>
        <end position="740"/>
    </location>
</feature>
<accession>A0ABX0XJI9</accession>
<dbReference type="Proteomes" id="UP000734218">
    <property type="component" value="Unassembled WGS sequence"/>
</dbReference>
<feature type="domain" description="Dipeptidylpeptidase IV N-terminal" evidence="5">
    <location>
        <begin position="129"/>
        <end position="445"/>
    </location>
</feature>
<dbReference type="Pfam" id="PF00326">
    <property type="entry name" value="Peptidase_S9"/>
    <property type="match status" value="1"/>
</dbReference>
<dbReference type="RefSeq" id="WP_167953356.1">
    <property type="nucleotide sequence ID" value="NZ_JAATJE010000001.1"/>
</dbReference>
<dbReference type="SUPFAM" id="SSF53474">
    <property type="entry name" value="alpha/beta-Hydrolases"/>
    <property type="match status" value="1"/>
</dbReference>
<sequence>MQLSLRAILAATAMVIATPAAADDLTLERIFASPSLSGPQPRGLKLSPDGRWLTSLRNRPDDRERYDLWATDTTTGESRMVVDSQRIGSGAELSEEEKMQRERARIGGTRGIVAYDWAPDGRSILVPLDGDLFIAALDGSTRRLTETPGTELDATVSPQGGFVSFVRDQNLFVQPLAGGAARALTTDGGDALSWGVAEFVAQEEMGRSRGHWWSPDDRRVAVARVDESGVRVISRAAIGADGTRVYQQRYPQAGTPNAVVQLWVLAADGSGRVQVDLGNDPDIYLARVDWAPDGSKLIVQRETRDQKRLDVLLVDPDTGRSEVLFTERAERWINLHDNLKPLSSSSLLWTSERDGYSHIYRFDAGRWTQLTRGPWVVERIVGVNETAGRIYFVANKESPLRWQLYSMPIAGGDPVVETDADYTNGVVMDGAATRAIVSRSSPTQPGQVYLLDPATDAVQWVERNEVTGAHPYAPFMASHVAPRFGTIRAEDGSELQYKIMTPTLEPGRRYPVFLQVYGGPGAGRQVTAGWTPELQQYLVDRGWIVFSVDGRGTPDRGKAFEDQIYKAMGTVEVADQLRAVEWLKSQPFVDPDRVAVYGWSYGGYMTLKLLQAAPGQFAAGISGAPVTRWGLYDTHYTERYLGNPATDPAPYDASDVVPRADRIRDPLLLIHGMADDNVVFEHSTALMSALQADAVPFETMVYPGQTHRVAGPGVSVHLWRTIENFLNKTVLEEEGTAAGQ</sequence>
<dbReference type="Pfam" id="PF00930">
    <property type="entry name" value="DPPIV_N"/>
    <property type="match status" value="1"/>
</dbReference>
<dbReference type="PANTHER" id="PTHR11731:SF193">
    <property type="entry name" value="DIPEPTIDYL PEPTIDASE 9"/>
    <property type="match status" value="1"/>
</dbReference>
<evidence type="ECO:0000256" key="3">
    <source>
        <dbReference type="SAM" id="SignalP"/>
    </source>
</evidence>
<dbReference type="InterPro" id="IPR050278">
    <property type="entry name" value="Serine_Prot_S9B/DPPIV"/>
</dbReference>